<evidence type="ECO:0000313" key="3">
    <source>
        <dbReference type="WBParaSite" id="BTMF_0001279601-mRNA-1"/>
    </source>
</evidence>
<dbReference type="AlphaFoldDB" id="A0A0R3QYH2"/>
<protein>
    <submittedName>
        <fullName evidence="3">Ovule protein</fullName>
    </submittedName>
</protein>
<keyword evidence="2" id="KW-1185">Reference proteome</keyword>
<evidence type="ECO:0000313" key="2">
    <source>
        <dbReference type="Proteomes" id="UP000280834"/>
    </source>
</evidence>
<dbReference type="Proteomes" id="UP000280834">
    <property type="component" value="Unassembled WGS sequence"/>
</dbReference>
<gene>
    <name evidence="1" type="ORF">BTMF_LOCUS10811</name>
</gene>
<reference evidence="3" key="1">
    <citation type="submission" date="2017-02" db="UniProtKB">
        <authorList>
            <consortium name="WormBaseParasite"/>
        </authorList>
    </citation>
    <scope>IDENTIFICATION</scope>
</reference>
<dbReference type="WBParaSite" id="BTMF_0001279601-mRNA-1">
    <property type="protein sequence ID" value="BTMF_0001279601-mRNA-1"/>
    <property type="gene ID" value="BTMF_0001279601"/>
</dbReference>
<organism evidence="3">
    <name type="scientific">Brugia timori</name>
    <dbReference type="NCBI Taxonomy" id="42155"/>
    <lineage>
        <taxon>Eukaryota</taxon>
        <taxon>Metazoa</taxon>
        <taxon>Ecdysozoa</taxon>
        <taxon>Nematoda</taxon>
        <taxon>Chromadorea</taxon>
        <taxon>Rhabditida</taxon>
        <taxon>Spirurina</taxon>
        <taxon>Spiruromorpha</taxon>
        <taxon>Filarioidea</taxon>
        <taxon>Onchocercidae</taxon>
        <taxon>Brugia</taxon>
    </lineage>
</organism>
<name>A0A0R3QYH2_9BILA</name>
<reference evidence="1 2" key="2">
    <citation type="submission" date="2018-11" db="EMBL/GenBank/DDBJ databases">
        <authorList>
            <consortium name="Pathogen Informatics"/>
        </authorList>
    </citation>
    <scope>NUCLEOTIDE SEQUENCE [LARGE SCALE GENOMIC DNA]</scope>
</reference>
<dbReference type="EMBL" id="UZAG01017835">
    <property type="protein sequence ID" value="VDO36882.1"/>
    <property type="molecule type" value="Genomic_DNA"/>
</dbReference>
<evidence type="ECO:0000313" key="1">
    <source>
        <dbReference type="EMBL" id="VDO36882.1"/>
    </source>
</evidence>
<accession>A0A0R3QYH2</accession>
<sequence length="63" mass="7699">MNLFYDFDCHTSTRSFLGRSFMKNSNWDPKFSKYEKQKMKGILKCSSVYYFHQNYTIYSMQLI</sequence>
<proteinExistence type="predicted"/>